<dbReference type="Proteomes" id="UP000016985">
    <property type="component" value="Unassembled WGS sequence"/>
</dbReference>
<dbReference type="Pfam" id="PF13346">
    <property type="entry name" value="ABC2_membrane_5"/>
    <property type="match status" value="1"/>
</dbReference>
<accession>U2XVQ4</accession>
<keyword evidence="1" id="KW-0812">Transmembrane</keyword>
<evidence type="ECO:0000313" key="3">
    <source>
        <dbReference type="Proteomes" id="UP000016985"/>
    </source>
</evidence>
<organism evidence="2 3">
    <name type="scientific">Streptococcus constellatus subsp. pharyngis SK1060 = CCUG 46377</name>
    <dbReference type="NCBI Taxonomy" id="1035184"/>
    <lineage>
        <taxon>Bacteria</taxon>
        <taxon>Bacillati</taxon>
        <taxon>Bacillota</taxon>
        <taxon>Bacilli</taxon>
        <taxon>Lactobacillales</taxon>
        <taxon>Streptococcaceae</taxon>
        <taxon>Streptococcus</taxon>
        <taxon>Streptococcus anginosus group</taxon>
    </lineage>
</organism>
<dbReference type="EMBL" id="BASX01000002">
    <property type="protein sequence ID" value="GAD43861.1"/>
    <property type="molecule type" value="Genomic_DNA"/>
</dbReference>
<protein>
    <recommendedName>
        <fullName evidence="4">ABC transporter</fullName>
    </recommendedName>
</protein>
<evidence type="ECO:0008006" key="4">
    <source>
        <dbReference type="Google" id="ProtNLM"/>
    </source>
</evidence>
<keyword evidence="1" id="KW-0472">Membrane</keyword>
<sequence length="217" mass="24651">MMKKLLYKEMKLSANPLSYWFIAFSTMTMIPGYPILVGSFFICLGIFYTYQQVREYDDITYTVMLPVRKKDVVSAKYLFVLFIELIAFVLCALLTIIRMKFLGNAAPYVTNPLMNANAAYLGYLLAVFASFNGIFLAGFFKTAYKIGKPFILFCVVGSIIIFMGEVLHHIPGLESLNDPANLSIPQVVILLIGIAMFKLCTWLFYQKAVKDFEEINL</sequence>
<feature type="transmembrane region" description="Helical" evidence="1">
    <location>
        <begin position="20"/>
        <end position="48"/>
    </location>
</feature>
<gene>
    <name evidence="2" type="ORF">ANG5_0389</name>
</gene>
<feature type="transmembrane region" description="Helical" evidence="1">
    <location>
        <begin position="117"/>
        <end position="138"/>
    </location>
</feature>
<name>U2XVQ4_STRCV</name>
<keyword evidence="1" id="KW-1133">Transmembrane helix</keyword>
<evidence type="ECO:0000313" key="2">
    <source>
        <dbReference type="EMBL" id="GAD43861.1"/>
    </source>
</evidence>
<feature type="transmembrane region" description="Helical" evidence="1">
    <location>
        <begin position="182"/>
        <end position="205"/>
    </location>
</feature>
<evidence type="ECO:0000256" key="1">
    <source>
        <dbReference type="SAM" id="Phobius"/>
    </source>
</evidence>
<dbReference type="AlphaFoldDB" id="U2XVQ4"/>
<comment type="caution">
    <text evidence="2">The sequence shown here is derived from an EMBL/GenBank/DDBJ whole genome shotgun (WGS) entry which is preliminary data.</text>
</comment>
<dbReference type="InterPro" id="IPR025699">
    <property type="entry name" value="ABC2_memb-like"/>
</dbReference>
<feature type="transmembrane region" description="Helical" evidence="1">
    <location>
        <begin position="150"/>
        <end position="170"/>
    </location>
</feature>
<reference evidence="2 3" key="1">
    <citation type="submission" date="2013-09" db="EMBL/GenBank/DDBJ databases">
        <title>Genome Sequences of seven clinical isolates and type strains of anginosus group streptococci.</title>
        <authorList>
            <person name="Maruyama F."/>
            <person name="Sakurai A."/>
            <person name="Ogura Y."/>
            <person name="Homma H."/>
            <person name="Takahashi N."/>
            <person name="Ohtsubo Y."/>
            <person name="Hoshino T."/>
            <person name="Okahashi N."/>
            <person name="Nakagawa I."/>
            <person name="Kimura S."/>
            <person name="Fujiwara T."/>
            <person name="Hayashi T."/>
            <person name="Shintani S."/>
        </authorList>
    </citation>
    <scope>NUCLEOTIDE SEQUENCE [LARGE SCALE GENOMIC DNA]</scope>
    <source>
        <strain evidence="3">CCUG46377</strain>
    </source>
</reference>
<feature type="transmembrane region" description="Helical" evidence="1">
    <location>
        <begin position="77"/>
        <end position="97"/>
    </location>
</feature>
<proteinExistence type="predicted"/>
<keyword evidence="3" id="KW-1185">Reference proteome</keyword>